<dbReference type="EMBL" id="JACHHT010000002">
    <property type="protein sequence ID" value="MBB6521855.1"/>
    <property type="molecule type" value="Genomic_DNA"/>
</dbReference>
<evidence type="ECO:0000259" key="1">
    <source>
        <dbReference type="Pfam" id="PF13610"/>
    </source>
</evidence>
<organism evidence="2 3">
    <name type="scientific">Pseudoteredinibacter isoporae</name>
    <dbReference type="NCBI Taxonomy" id="570281"/>
    <lineage>
        <taxon>Bacteria</taxon>
        <taxon>Pseudomonadati</taxon>
        <taxon>Pseudomonadota</taxon>
        <taxon>Gammaproteobacteria</taxon>
        <taxon>Cellvibrionales</taxon>
        <taxon>Cellvibrionaceae</taxon>
        <taxon>Pseudoteredinibacter</taxon>
    </lineage>
</organism>
<name>A0A7X0JT96_9GAMM</name>
<protein>
    <recommendedName>
        <fullName evidence="1">DDE domain-containing protein</fullName>
    </recommendedName>
</protein>
<dbReference type="PANTHER" id="PTHR35528">
    <property type="entry name" value="BLL1675 PROTEIN"/>
    <property type="match status" value="1"/>
</dbReference>
<sequence length="169" mass="19674">MGHMEITGFLTKFLSKSMGNRITYGVLLNQMAVSWIYSLPNAETSMLPLGSLKNSLKLRLKQPKKTTDRLASYRSALRDLGCTVQHSIAQYHNNIAEISHQKTRQQERQMRRFKSVGQAQRFLTCHGVINNHFRQQRHLLKAKYYRELRNRAFSQWQQVTCASNMETAQ</sequence>
<dbReference type="InterPro" id="IPR052183">
    <property type="entry name" value="IS_Transposase"/>
</dbReference>
<evidence type="ECO:0000313" key="2">
    <source>
        <dbReference type="EMBL" id="MBB6521855.1"/>
    </source>
</evidence>
<dbReference type="InterPro" id="IPR032874">
    <property type="entry name" value="DDE_dom"/>
</dbReference>
<evidence type="ECO:0000313" key="3">
    <source>
        <dbReference type="Proteomes" id="UP000528457"/>
    </source>
</evidence>
<dbReference type="Pfam" id="PF13610">
    <property type="entry name" value="DDE_Tnp_IS240"/>
    <property type="match status" value="1"/>
</dbReference>
<proteinExistence type="predicted"/>
<accession>A0A7X0JT96</accession>
<dbReference type="PANTHER" id="PTHR35528:SF3">
    <property type="entry name" value="BLL1675 PROTEIN"/>
    <property type="match status" value="1"/>
</dbReference>
<comment type="caution">
    <text evidence="2">The sequence shown here is derived from an EMBL/GenBank/DDBJ whole genome shotgun (WGS) entry which is preliminary data.</text>
</comment>
<feature type="domain" description="DDE" evidence="1">
    <location>
        <begin position="61"/>
        <end position="135"/>
    </location>
</feature>
<dbReference type="AlphaFoldDB" id="A0A7X0JT96"/>
<reference evidence="2 3" key="1">
    <citation type="submission" date="2020-08" db="EMBL/GenBank/DDBJ databases">
        <title>Genomic Encyclopedia of Type Strains, Phase IV (KMG-IV): sequencing the most valuable type-strain genomes for metagenomic binning, comparative biology and taxonomic classification.</title>
        <authorList>
            <person name="Goeker M."/>
        </authorList>
    </citation>
    <scope>NUCLEOTIDE SEQUENCE [LARGE SCALE GENOMIC DNA]</scope>
    <source>
        <strain evidence="2 3">DSM 22368</strain>
    </source>
</reference>
<gene>
    <name evidence="2" type="ORF">HNR48_002140</name>
</gene>
<keyword evidence="3" id="KW-1185">Reference proteome</keyword>
<dbReference type="InParanoid" id="A0A7X0JT96"/>
<dbReference type="Proteomes" id="UP000528457">
    <property type="component" value="Unassembled WGS sequence"/>
</dbReference>